<gene>
    <name evidence="15" type="ORF">HNY73_003106</name>
</gene>
<evidence type="ECO:0000256" key="2">
    <source>
        <dbReference type="ARBA" id="ARBA00022448"/>
    </source>
</evidence>
<comment type="subcellular location">
    <subcellularLocation>
        <location evidence="1">Cell membrane</location>
        <topology evidence="1">Multi-pass membrane protein</topology>
    </subcellularLocation>
</comment>
<evidence type="ECO:0000256" key="7">
    <source>
        <dbReference type="ARBA" id="ARBA00023065"/>
    </source>
</evidence>
<dbReference type="PANTHER" id="PTHR42643:SF24">
    <property type="entry name" value="IONOTROPIC RECEPTOR 60A"/>
    <property type="match status" value="1"/>
</dbReference>
<dbReference type="Gene3D" id="3.40.190.10">
    <property type="entry name" value="Periplasmic binding protein-like II"/>
    <property type="match status" value="1"/>
</dbReference>
<dbReference type="FunFam" id="3.40.190.10:FF:000078">
    <property type="entry name" value="glutamate receptor ionotropic, NMDA 3B"/>
    <property type="match status" value="1"/>
</dbReference>
<keyword evidence="5 13" id="KW-1133">Transmembrane helix</keyword>
<reference evidence="15" key="1">
    <citation type="journal article" date="2020" name="bioRxiv">
        <title>Chromosome-level reference genome of the European wasp spider Argiope bruennichi: a resource for studies on range expansion and evolutionary adaptation.</title>
        <authorList>
            <person name="Sheffer M.M."/>
            <person name="Hoppe A."/>
            <person name="Krehenwinkel H."/>
            <person name="Uhl G."/>
            <person name="Kuss A.W."/>
            <person name="Jensen L."/>
            <person name="Jensen C."/>
            <person name="Gillespie R.G."/>
            <person name="Hoff K.J."/>
            <person name="Prost S."/>
        </authorList>
    </citation>
    <scope>NUCLEOTIDE SEQUENCE</scope>
</reference>
<keyword evidence="9 15" id="KW-0675">Receptor</keyword>
<dbReference type="AlphaFoldDB" id="A0A8T0G1Y4"/>
<dbReference type="GO" id="GO:0043226">
    <property type="term" value="C:organelle"/>
    <property type="evidence" value="ECO:0007669"/>
    <property type="project" value="UniProtKB-ARBA"/>
</dbReference>
<keyword evidence="10" id="KW-0325">Glycoprotein</keyword>
<evidence type="ECO:0000256" key="6">
    <source>
        <dbReference type="ARBA" id="ARBA00023054"/>
    </source>
</evidence>
<evidence type="ECO:0000256" key="10">
    <source>
        <dbReference type="ARBA" id="ARBA00023180"/>
    </source>
</evidence>
<proteinExistence type="predicted"/>
<evidence type="ECO:0000259" key="14">
    <source>
        <dbReference type="SMART" id="SM00918"/>
    </source>
</evidence>
<dbReference type="GO" id="GO:0015276">
    <property type="term" value="F:ligand-gated monoatomic ion channel activity"/>
    <property type="evidence" value="ECO:0007669"/>
    <property type="project" value="InterPro"/>
</dbReference>
<evidence type="ECO:0000256" key="1">
    <source>
        <dbReference type="ARBA" id="ARBA00004651"/>
    </source>
</evidence>
<keyword evidence="8 13" id="KW-0472">Membrane</keyword>
<dbReference type="PANTHER" id="PTHR42643">
    <property type="entry name" value="IONOTROPIC RECEPTOR 20A-RELATED"/>
    <property type="match status" value="1"/>
</dbReference>
<dbReference type="InterPro" id="IPR052192">
    <property type="entry name" value="Insect_Ionotropic_Sensory_Rcpt"/>
</dbReference>
<keyword evidence="12" id="KW-0407">Ion channel</keyword>
<keyword evidence="16" id="KW-1185">Reference proteome</keyword>
<keyword evidence="4 13" id="KW-0812">Transmembrane</keyword>
<evidence type="ECO:0000256" key="3">
    <source>
        <dbReference type="ARBA" id="ARBA00022475"/>
    </source>
</evidence>
<protein>
    <submittedName>
        <fullName evidence="15">Glutamate receptor ionotropic like protein</fullName>
    </submittedName>
</protein>
<dbReference type="SMART" id="SM00918">
    <property type="entry name" value="Lig_chan-Glu_bd"/>
    <property type="match status" value="1"/>
</dbReference>
<keyword evidence="6" id="KW-0175">Coiled coil</keyword>
<dbReference type="Pfam" id="PF10613">
    <property type="entry name" value="Lig_chan-Glu_bd"/>
    <property type="match status" value="1"/>
</dbReference>
<accession>A0A8T0G1Y4</accession>
<dbReference type="SUPFAM" id="SSF53850">
    <property type="entry name" value="Periplasmic binding protein-like II"/>
    <property type="match status" value="1"/>
</dbReference>
<evidence type="ECO:0000256" key="12">
    <source>
        <dbReference type="ARBA" id="ARBA00023303"/>
    </source>
</evidence>
<evidence type="ECO:0000256" key="5">
    <source>
        <dbReference type="ARBA" id="ARBA00022989"/>
    </source>
</evidence>
<dbReference type="Proteomes" id="UP000807504">
    <property type="component" value="Unassembled WGS sequence"/>
</dbReference>
<keyword evidence="2" id="KW-0813">Transport</keyword>
<keyword evidence="3" id="KW-1003">Cell membrane</keyword>
<keyword evidence="7" id="KW-0406">Ion transport</keyword>
<dbReference type="EMBL" id="JABXBU010000002">
    <property type="protein sequence ID" value="KAF8795233.1"/>
    <property type="molecule type" value="Genomic_DNA"/>
</dbReference>
<feature type="transmembrane region" description="Helical" evidence="13">
    <location>
        <begin position="177"/>
        <end position="197"/>
    </location>
</feature>
<dbReference type="GO" id="GO:0005886">
    <property type="term" value="C:plasma membrane"/>
    <property type="evidence" value="ECO:0007669"/>
    <property type="project" value="UniProtKB-SubCell"/>
</dbReference>
<dbReference type="InterPro" id="IPR019594">
    <property type="entry name" value="Glu/Gly-bd"/>
</dbReference>
<evidence type="ECO:0000256" key="13">
    <source>
        <dbReference type="SAM" id="Phobius"/>
    </source>
</evidence>
<evidence type="ECO:0000313" key="15">
    <source>
        <dbReference type="EMBL" id="KAF8795233.1"/>
    </source>
</evidence>
<organism evidence="15 16">
    <name type="scientific">Argiope bruennichi</name>
    <name type="common">Wasp spider</name>
    <name type="synonym">Aranea bruennichi</name>
    <dbReference type="NCBI Taxonomy" id="94029"/>
    <lineage>
        <taxon>Eukaryota</taxon>
        <taxon>Metazoa</taxon>
        <taxon>Ecdysozoa</taxon>
        <taxon>Arthropoda</taxon>
        <taxon>Chelicerata</taxon>
        <taxon>Arachnida</taxon>
        <taxon>Araneae</taxon>
        <taxon>Araneomorphae</taxon>
        <taxon>Entelegynae</taxon>
        <taxon>Araneoidea</taxon>
        <taxon>Araneidae</taxon>
        <taxon>Argiope</taxon>
    </lineage>
</organism>
<keyword evidence="11" id="KW-1071">Ligand-gated ion channel</keyword>
<feature type="transmembrane region" description="Helical" evidence="13">
    <location>
        <begin position="381"/>
        <end position="401"/>
    </location>
</feature>
<comment type="caution">
    <text evidence="15">The sequence shown here is derived from an EMBL/GenBank/DDBJ whole genome shotgun (WGS) entry which is preliminary data.</text>
</comment>
<evidence type="ECO:0000256" key="8">
    <source>
        <dbReference type="ARBA" id="ARBA00023136"/>
    </source>
</evidence>
<reference evidence="15" key="2">
    <citation type="submission" date="2020-06" db="EMBL/GenBank/DDBJ databases">
        <authorList>
            <person name="Sheffer M."/>
        </authorList>
    </citation>
    <scope>NUCLEOTIDE SEQUENCE</scope>
</reference>
<evidence type="ECO:0000313" key="16">
    <source>
        <dbReference type="Proteomes" id="UP000807504"/>
    </source>
</evidence>
<feature type="domain" description="Ionotropic glutamate receptor L-glutamate and glycine-binding" evidence="14">
    <location>
        <begin position="17"/>
        <end position="83"/>
    </location>
</feature>
<sequence length="414" mass="46942">MPLKFNSTSKVQLIRLAVLPLKDDIDIVTDESGQISISGTEGSLIDAVLKALGYRYKLVIPSDGERGSLKDGNWTGIIGELVNNRADLALGWIAPTEKRHRVVDFSNTYYSEAMTFGVTKPYPIATAYTIFNSFDLLSWIGIFTIMILITLLLLVTRARYSYLQLFLKIFGSILKQPLMINNVSGIALTLLVFWLFFTQLISCFYSSVLLSVLTKPFTPNVVRNIRELSDAVSKGNLECYTSKQSIALDFLLNSKVKYLKNLGKTIEQNHWNPSSFKDIPLKTTKNVAILHSEAFLIMANRVPNTRFLIISQNKMFSSNSAVAMRKDFCCKENFNVMLTRSVEAGLMDFYFKKFVFNKITDRRIDVEEEKILTVADFSGAFISYISGILLSIFTFIIEITIRNFSRRNRTDVDL</sequence>
<evidence type="ECO:0000256" key="9">
    <source>
        <dbReference type="ARBA" id="ARBA00023170"/>
    </source>
</evidence>
<evidence type="ECO:0000256" key="4">
    <source>
        <dbReference type="ARBA" id="ARBA00022692"/>
    </source>
</evidence>
<feature type="transmembrane region" description="Helical" evidence="13">
    <location>
        <begin position="136"/>
        <end position="156"/>
    </location>
</feature>
<name>A0A8T0G1Y4_ARGBR</name>
<evidence type="ECO:0000256" key="11">
    <source>
        <dbReference type="ARBA" id="ARBA00023286"/>
    </source>
</evidence>